<protein>
    <recommendedName>
        <fullName evidence="4">Collagen-like protein</fullName>
    </recommendedName>
</protein>
<keyword evidence="1" id="KW-0732">Signal</keyword>
<feature type="signal peptide" evidence="1">
    <location>
        <begin position="1"/>
        <end position="18"/>
    </location>
</feature>
<dbReference type="Proteomes" id="UP001589605">
    <property type="component" value="Unassembled WGS sequence"/>
</dbReference>
<accession>A0ABV5EY43</accession>
<evidence type="ECO:0008006" key="4">
    <source>
        <dbReference type="Google" id="ProtNLM"/>
    </source>
</evidence>
<gene>
    <name evidence="2" type="ORF">ACFFVB_03380</name>
</gene>
<name>A0ABV5EY43_9FLAO</name>
<evidence type="ECO:0000313" key="2">
    <source>
        <dbReference type="EMBL" id="MFB9052113.1"/>
    </source>
</evidence>
<evidence type="ECO:0000313" key="3">
    <source>
        <dbReference type="Proteomes" id="UP001589605"/>
    </source>
</evidence>
<evidence type="ECO:0000256" key="1">
    <source>
        <dbReference type="SAM" id="SignalP"/>
    </source>
</evidence>
<dbReference type="EMBL" id="JBHMEZ010000001">
    <property type="protein sequence ID" value="MFB9052113.1"/>
    <property type="molecule type" value="Genomic_DNA"/>
</dbReference>
<reference evidence="2 3" key="1">
    <citation type="submission" date="2024-09" db="EMBL/GenBank/DDBJ databases">
        <authorList>
            <person name="Sun Q."/>
            <person name="Mori K."/>
        </authorList>
    </citation>
    <scope>NUCLEOTIDE SEQUENCE [LARGE SCALE GENOMIC DNA]</scope>
    <source>
        <strain evidence="2 3">CECT 8286</strain>
    </source>
</reference>
<feature type="non-terminal residue" evidence="2">
    <location>
        <position position="391"/>
    </location>
</feature>
<sequence>MKKILLLLILFTAHVTYSQVGIGTDMPNSSTQLEIVSSNKGVLIPQVPLTSLTDQTTISAGNIESLLVYNTNTSTGISPGYYYWYQDRWVKFLGKQDLPDNIVYWDVVNNQYSYIDENGDVQIITNSNVETLTFLSLNEDGKSLEYKDENGDVTALDMTNLVKNLETITTIVDNGDGTITYFNENNDQIVIDLASGPAGLDGVGITSTVDNGNGTFTILYSDGSTFTTSDFTGEQGVAGADGIGIGSTTDNGDGTFTIVYTDGSTFTTVNLAGSDGADGVGVTGTTDNGDGTFTITYSDGTSFTTPDFTGAQGVAGTDGSSAFEIAVSGGYTGTESDWLASLNGADGADGSNGVDGVDGTDGSSAFEIAVAGGYTGTEAAWLASLNGADGA</sequence>
<comment type="caution">
    <text evidence="2">The sequence shown here is derived from an EMBL/GenBank/DDBJ whole genome shotgun (WGS) entry which is preliminary data.</text>
</comment>
<organism evidence="2 3">
    <name type="scientific">Formosa undariae</name>
    <dbReference type="NCBI Taxonomy" id="1325436"/>
    <lineage>
        <taxon>Bacteria</taxon>
        <taxon>Pseudomonadati</taxon>
        <taxon>Bacteroidota</taxon>
        <taxon>Flavobacteriia</taxon>
        <taxon>Flavobacteriales</taxon>
        <taxon>Flavobacteriaceae</taxon>
        <taxon>Formosa</taxon>
    </lineage>
</organism>
<keyword evidence="3" id="KW-1185">Reference proteome</keyword>
<feature type="chain" id="PRO_5046358228" description="Collagen-like protein" evidence="1">
    <location>
        <begin position="19"/>
        <end position="391"/>
    </location>
</feature>
<proteinExistence type="predicted"/>